<evidence type="ECO:0000313" key="1">
    <source>
        <dbReference type="EMBL" id="UXD87138.1"/>
    </source>
</evidence>
<dbReference type="Proteomes" id="UP001065322">
    <property type="component" value="Chromosome"/>
</dbReference>
<protein>
    <submittedName>
        <fullName evidence="1">DUF2835 domain-containing protein</fullName>
    </submittedName>
</protein>
<proteinExistence type="predicted"/>
<sequence length="74" mass="8582">MQRIVLDLAISAQEYQRFYRGQIKQVVARALDGRNVRFPASVLQQVVQHEGIYGRYAIEFDDQGKFQRIVRLGA</sequence>
<dbReference type="RefSeq" id="WP_260999051.1">
    <property type="nucleotide sequence ID" value="NZ_CP054475.1"/>
</dbReference>
<dbReference type="Pfam" id="PF11197">
    <property type="entry name" value="DUF2835"/>
    <property type="match status" value="1"/>
</dbReference>
<dbReference type="EMBL" id="CP054475">
    <property type="protein sequence ID" value="UXD87138.1"/>
    <property type="molecule type" value="Genomic_DNA"/>
</dbReference>
<gene>
    <name evidence="1" type="ORF">HUF19_06660</name>
</gene>
<keyword evidence="2" id="KW-1185">Reference proteome</keyword>
<name>A0ABY6A947_9GAMM</name>
<organism evidence="1 2">
    <name type="scientific">Thalassolituus hydrocarboniclasticus</name>
    <dbReference type="NCBI Taxonomy" id="2742796"/>
    <lineage>
        <taxon>Bacteria</taxon>
        <taxon>Pseudomonadati</taxon>
        <taxon>Pseudomonadota</taxon>
        <taxon>Gammaproteobacteria</taxon>
        <taxon>Oceanospirillales</taxon>
        <taxon>Oceanospirillaceae</taxon>
        <taxon>Thalassolituus</taxon>
    </lineage>
</organism>
<reference evidence="2" key="1">
    <citation type="submission" date="2020-06" db="EMBL/GenBank/DDBJ databases">
        <title>Thalassolituus marinus alknpb1M-1, a hydrocarbon-degrading bacterium isolated from the deep-sea overlying water using an in-situ strategy from the South China Sea basin.</title>
        <authorList>
            <person name="Dong C."/>
            <person name="Chen Y."/>
            <person name="Shao Z."/>
        </authorList>
    </citation>
    <scope>NUCLEOTIDE SEQUENCE [LARGE SCALE GENOMIC DNA]</scope>
    <source>
        <strain evidence="2">alknpb1M-1</strain>
    </source>
</reference>
<evidence type="ECO:0000313" key="2">
    <source>
        <dbReference type="Proteomes" id="UP001065322"/>
    </source>
</evidence>
<accession>A0ABY6A947</accession>
<dbReference type="InterPro" id="IPR021363">
    <property type="entry name" value="DUF2835"/>
</dbReference>